<dbReference type="PANTHER" id="PTHR43295">
    <property type="entry name" value="ARGININE DECARBOXYLASE"/>
    <property type="match status" value="1"/>
</dbReference>
<comment type="similarity">
    <text evidence="4">Belongs to the Orn/Lys/Arg decarboxylase class-II family. SpeA subfamily.</text>
</comment>
<dbReference type="EMBL" id="PVTP01000008">
    <property type="protein sequence ID" value="PRY76557.1"/>
    <property type="molecule type" value="Genomic_DNA"/>
</dbReference>
<dbReference type="PROSITE" id="PS00879">
    <property type="entry name" value="ODR_DC_2_2"/>
    <property type="match status" value="1"/>
</dbReference>
<dbReference type="Gene3D" id="1.20.58.930">
    <property type="match status" value="1"/>
</dbReference>
<dbReference type="Pfam" id="PF17944">
    <property type="entry name" value="Arg_decarbox_C"/>
    <property type="match status" value="1"/>
</dbReference>
<evidence type="ECO:0000256" key="7">
    <source>
        <dbReference type="ARBA" id="ARBA00022793"/>
    </source>
</evidence>
<keyword evidence="12" id="KW-0456">Lyase</keyword>
<sequence length="631" mass="69816">MRDTAHEITDIYGVSSWSDGLVDVADSGDLALRNPHDDSPPVSLPEVMNALTQRGISAPILLRVQPYLDRALDRLHTAFDSAFREVNYKGKYRGVFPIKVNQQSDVVERLTEVGRQYHFGLEVGSKPELLIALSQTMSPDALLICNGAKDAGFMHLAILSQKLGFNTIIVLESLHEFETVYRIATELDVRPTLGVRIKLTETVTGKWQASSGDRSVFGLSALDVVKLTARLEETGLMDCLVLQHTHLGSQVPNIMDVRRAATEACRFYVELTRLGAPLSYMDLGGGLGVDYTGERRPDENSVNYTVNEYCTNLVETVAYAMDDAGIEHPTIVTESGRFVVAQSAIFVFNILGATLYDNSEKPEVHEGDHHLLSDLLAVEGYIAGARLQEALNDAIYYRDEIRALFRRGQIDLQLLARAEQAFLYLLSRFKTAAKLEDSAGQIDEQLTGFVDYYHGNFSLFQSLPDVWAIDQLHPIMPLQRLNEEPTRSAVLTDITCDSDGKIDQFVLADGVSGALPVHELRKDEDYYIGVFFVGAYQETLGDLHNLFGDPNVVTISLDGEGGFDIEHEVEGDTIAQVLSFVEYDPQDCLATFRKTVEKAVKAGKVNAAERRTMMAAYKDSLAGSTYFGTDG</sequence>
<dbReference type="SUPFAM" id="SSF51419">
    <property type="entry name" value="PLP-binding barrel"/>
    <property type="match status" value="1"/>
</dbReference>
<evidence type="ECO:0000256" key="9">
    <source>
        <dbReference type="ARBA" id="ARBA00022898"/>
    </source>
</evidence>
<keyword evidence="10" id="KW-0745">Spermidine biosynthesis</keyword>
<dbReference type="InterPro" id="IPR002985">
    <property type="entry name" value="Arg_decrbxlase"/>
</dbReference>
<evidence type="ECO:0000256" key="11">
    <source>
        <dbReference type="ARBA" id="ARBA00023115"/>
    </source>
</evidence>
<dbReference type="NCBIfam" id="TIGR01273">
    <property type="entry name" value="speA"/>
    <property type="match status" value="1"/>
</dbReference>
<dbReference type="InterPro" id="IPR000183">
    <property type="entry name" value="Orn/DAP/Arg_de-COase"/>
</dbReference>
<dbReference type="Pfam" id="PF02784">
    <property type="entry name" value="Orn_Arg_deC_N"/>
    <property type="match status" value="1"/>
</dbReference>
<comment type="cofactor">
    <cofactor evidence="1 14">
        <name>pyridoxal 5'-phosphate</name>
        <dbReference type="ChEBI" id="CHEBI:597326"/>
    </cofactor>
</comment>
<organism evidence="19 20">
    <name type="scientific">Yoonia maritima</name>
    <dbReference type="NCBI Taxonomy" id="1435347"/>
    <lineage>
        <taxon>Bacteria</taxon>
        <taxon>Pseudomonadati</taxon>
        <taxon>Pseudomonadota</taxon>
        <taxon>Alphaproteobacteria</taxon>
        <taxon>Rhodobacterales</taxon>
        <taxon>Paracoccaceae</taxon>
        <taxon>Yoonia</taxon>
    </lineage>
</organism>
<evidence type="ECO:0000256" key="10">
    <source>
        <dbReference type="ARBA" id="ARBA00023066"/>
    </source>
</evidence>
<keyword evidence="6" id="KW-0479">Metal-binding</keyword>
<dbReference type="InterPro" id="IPR029066">
    <property type="entry name" value="PLP-binding_barrel"/>
</dbReference>
<keyword evidence="20" id="KW-1185">Reference proteome</keyword>
<protein>
    <recommendedName>
        <fullName evidence="5 13">Arginine decarboxylase</fullName>
        <ecNumber evidence="5 13">4.1.1.19</ecNumber>
    </recommendedName>
</protein>
<dbReference type="PIRSF" id="PIRSF001336">
    <property type="entry name" value="Arg_decrbxlase"/>
    <property type="match status" value="1"/>
</dbReference>
<evidence type="ECO:0000256" key="3">
    <source>
        <dbReference type="ARBA" id="ARBA00002257"/>
    </source>
</evidence>
<dbReference type="InterPro" id="IPR041128">
    <property type="entry name" value="Arg_decarbox_C"/>
</dbReference>
<dbReference type="GO" id="GO:0046872">
    <property type="term" value="F:metal ion binding"/>
    <property type="evidence" value="ECO:0007669"/>
    <property type="project" value="UniProtKB-KW"/>
</dbReference>
<dbReference type="Gene3D" id="1.10.287.3440">
    <property type="match status" value="1"/>
</dbReference>
<evidence type="ECO:0000256" key="12">
    <source>
        <dbReference type="ARBA" id="ARBA00023239"/>
    </source>
</evidence>
<comment type="caution">
    <text evidence="19">The sequence shown here is derived from an EMBL/GenBank/DDBJ whole genome shotgun (WGS) entry which is preliminary data.</text>
</comment>
<dbReference type="GO" id="GO:0008295">
    <property type="term" value="P:spermidine biosynthetic process"/>
    <property type="evidence" value="ECO:0007669"/>
    <property type="project" value="UniProtKB-UniRule"/>
</dbReference>
<keyword evidence="11" id="KW-0620">Polyamine biosynthesis</keyword>
<dbReference type="PRINTS" id="PR01180">
    <property type="entry name" value="ARGDCRBXLASE"/>
</dbReference>
<dbReference type="Gene3D" id="2.40.37.10">
    <property type="entry name" value="Lyase, Ornithine Decarboxylase, Chain A, domain 1"/>
    <property type="match status" value="1"/>
</dbReference>
<dbReference type="PRINTS" id="PR01179">
    <property type="entry name" value="ODADCRBXLASE"/>
</dbReference>
<dbReference type="GO" id="GO:0008792">
    <property type="term" value="F:arginine decarboxylase activity"/>
    <property type="evidence" value="ECO:0007669"/>
    <property type="project" value="UniProtKB-UniRule"/>
</dbReference>
<dbReference type="SUPFAM" id="SSF50621">
    <property type="entry name" value="Alanine racemase C-terminal domain-like"/>
    <property type="match status" value="1"/>
</dbReference>
<keyword evidence="8" id="KW-0460">Magnesium</keyword>
<feature type="modified residue" description="N6-(pyridoxal phosphate)lysine" evidence="14">
    <location>
        <position position="99"/>
    </location>
</feature>
<keyword evidence="9 14" id="KW-0663">Pyridoxal phosphate</keyword>
<dbReference type="PROSITE" id="PS00878">
    <property type="entry name" value="ODR_DC_2_1"/>
    <property type="match status" value="1"/>
</dbReference>
<dbReference type="Pfam" id="PF17810">
    <property type="entry name" value="Arg_decarb_HB"/>
    <property type="match status" value="1"/>
</dbReference>
<evidence type="ECO:0000256" key="15">
    <source>
        <dbReference type="PIRSR" id="PIRSR600183-50"/>
    </source>
</evidence>
<dbReference type="EC" id="4.1.1.19" evidence="5 13"/>
<dbReference type="InterPro" id="IPR022653">
    <property type="entry name" value="De-COase2_pyr-phos_BS"/>
</dbReference>
<evidence type="ECO:0000256" key="8">
    <source>
        <dbReference type="ARBA" id="ARBA00022842"/>
    </source>
</evidence>
<accession>A0A2T0VWZ6</accession>
<feature type="domain" description="Arginine decarboxylase C-terminal helical" evidence="18">
    <location>
        <begin position="574"/>
        <end position="627"/>
    </location>
</feature>
<dbReference type="Proteomes" id="UP000238007">
    <property type="component" value="Unassembled WGS sequence"/>
</dbReference>
<comment type="function">
    <text evidence="3">Catalyzes the biosynthesis of agmatine from arginine.</text>
</comment>
<dbReference type="InterPro" id="IPR022657">
    <property type="entry name" value="De-COase2_CS"/>
</dbReference>
<evidence type="ECO:0000256" key="6">
    <source>
        <dbReference type="ARBA" id="ARBA00022723"/>
    </source>
</evidence>
<evidence type="ECO:0000313" key="20">
    <source>
        <dbReference type="Proteomes" id="UP000238007"/>
    </source>
</evidence>
<evidence type="ECO:0000256" key="14">
    <source>
        <dbReference type="PIRSR" id="PIRSR001336-50"/>
    </source>
</evidence>
<dbReference type="InterPro" id="IPR040634">
    <property type="entry name" value="Arg_decarb_HB"/>
</dbReference>
<dbReference type="InterPro" id="IPR022644">
    <property type="entry name" value="De-COase2_N"/>
</dbReference>
<evidence type="ECO:0000256" key="4">
    <source>
        <dbReference type="ARBA" id="ARBA00008357"/>
    </source>
</evidence>
<evidence type="ECO:0000313" key="19">
    <source>
        <dbReference type="EMBL" id="PRY76557.1"/>
    </source>
</evidence>
<evidence type="ECO:0000256" key="1">
    <source>
        <dbReference type="ARBA" id="ARBA00001933"/>
    </source>
</evidence>
<dbReference type="OrthoDB" id="9802658at2"/>
<gene>
    <name evidence="19" type="ORF">CLV80_10821</name>
</gene>
<evidence type="ECO:0000259" key="17">
    <source>
        <dbReference type="Pfam" id="PF17810"/>
    </source>
</evidence>
<feature type="domain" description="Arginine decarboxylase helical bundle" evidence="17">
    <location>
        <begin position="366"/>
        <end position="434"/>
    </location>
</feature>
<dbReference type="CDD" id="cd06830">
    <property type="entry name" value="PLPDE_III_ADC"/>
    <property type="match status" value="1"/>
</dbReference>
<evidence type="ECO:0000259" key="18">
    <source>
        <dbReference type="Pfam" id="PF17944"/>
    </source>
</evidence>
<evidence type="ECO:0000259" key="16">
    <source>
        <dbReference type="Pfam" id="PF02784"/>
    </source>
</evidence>
<dbReference type="GO" id="GO:0006527">
    <property type="term" value="P:L-arginine catabolic process"/>
    <property type="evidence" value="ECO:0007669"/>
    <property type="project" value="InterPro"/>
</dbReference>
<proteinExistence type="inferred from homology"/>
<evidence type="ECO:0000256" key="13">
    <source>
        <dbReference type="NCBIfam" id="TIGR01273"/>
    </source>
</evidence>
<dbReference type="AlphaFoldDB" id="A0A2T0VWZ6"/>
<feature type="domain" description="Orn/DAP/Arg decarboxylase 2 N-terminal" evidence="16">
    <location>
        <begin position="79"/>
        <end position="341"/>
    </location>
</feature>
<dbReference type="InterPro" id="IPR009006">
    <property type="entry name" value="Ala_racemase/Decarboxylase_C"/>
</dbReference>
<dbReference type="PANTHER" id="PTHR43295:SF9">
    <property type="entry name" value="BIOSYNTHETIC ARGININE DECARBOXYLASE"/>
    <property type="match status" value="1"/>
</dbReference>
<feature type="active site" description="Proton donor" evidence="15">
    <location>
        <position position="496"/>
    </location>
</feature>
<name>A0A2T0VWZ6_9RHOB</name>
<dbReference type="RefSeq" id="WP_106358209.1">
    <property type="nucleotide sequence ID" value="NZ_PVTP01000008.1"/>
</dbReference>
<comment type="cofactor">
    <cofactor evidence="2">
        <name>Mg(2+)</name>
        <dbReference type="ChEBI" id="CHEBI:18420"/>
    </cofactor>
</comment>
<evidence type="ECO:0000256" key="5">
    <source>
        <dbReference type="ARBA" id="ARBA00012426"/>
    </source>
</evidence>
<dbReference type="NCBIfam" id="NF003763">
    <property type="entry name" value="PRK05354.1"/>
    <property type="match status" value="1"/>
</dbReference>
<keyword evidence="7" id="KW-0210">Decarboxylase</keyword>
<dbReference type="Gene3D" id="3.20.20.10">
    <property type="entry name" value="Alanine racemase"/>
    <property type="match status" value="1"/>
</dbReference>
<reference evidence="19 20" key="1">
    <citation type="submission" date="2018-03" db="EMBL/GenBank/DDBJ databases">
        <title>Genomic Encyclopedia of Archaeal and Bacterial Type Strains, Phase II (KMG-II): from individual species to whole genera.</title>
        <authorList>
            <person name="Goeker M."/>
        </authorList>
    </citation>
    <scope>NUCLEOTIDE SEQUENCE [LARGE SCALE GENOMIC DNA]</scope>
    <source>
        <strain evidence="19 20">DSM 101533</strain>
    </source>
</reference>
<evidence type="ECO:0000256" key="2">
    <source>
        <dbReference type="ARBA" id="ARBA00001946"/>
    </source>
</evidence>